<dbReference type="RefSeq" id="WP_135057905.1">
    <property type="nucleotide sequence ID" value="NZ_JADGLC010000023.1"/>
</dbReference>
<gene>
    <name evidence="1" type="ORF">E4T80_09735</name>
</gene>
<proteinExistence type="predicted"/>
<organism evidence="1 2">
    <name type="scientific">Muribacter muris</name>
    <dbReference type="NCBI Taxonomy" id="67855"/>
    <lineage>
        <taxon>Bacteria</taxon>
        <taxon>Pseudomonadati</taxon>
        <taxon>Pseudomonadota</taxon>
        <taxon>Gammaproteobacteria</taxon>
        <taxon>Pasteurellales</taxon>
        <taxon>Pasteurellaceae</taxon>
        <taxon>Muribacter</taxon>
    </lineage>
</organism>
<name>A0A4Y9JS77_9PAST</name>
<evidence type="ECO:0000313" key="2">
    <source>
        <dbReference type="Proteomes" id="UP000297396"/>
    </source>
</evidence>
<dbReference type="Proteomes" id="UP000297396">
    <property type="component" value="Unassembled WGS sequence"/>
</dbReference>
<comment type="caution">
    <text evidence="1">The sequence shown here is derived from an EMBL/GenBank/DDBJ whole genome shotgun (WGS) entry which is preliminary data.</text>
</comment>
<sequence length="81" mass="9407">MQTQNDDDVRIVPTEHKFKLTFSCQIDDEVLVNKTVEFSDSRTYMIKHQAAEIIKQLEMLKLNNELDEVFDFKGISSAGIR</sequence>
<reference evidence="1 2" key="1">
    <citation type="submission" date="2019-03" db="EMBL/GenBank/DDBJ databases">
        <title>Diversity of the mouse oral microbiome.</title>
        <authorList>
            <person name="Joseph S."/>
            <person name="Aduse-Opoku J."/>
            <person name="Curtis M."/>
            <person name="Wade W."/>
            <person name="Hashim A."/>
        </authorList>
    </citation>
    <scope>NUCLEOTIDE SEQUENCE [LARGE SCALE GENOMIC DNA]</scope>
    <source>
        <strain evidence="1 2">WT12</strain>
    </source>
</reference>
<dbReference type="AlphaFoldDB" id="A0A4Y9JS77"/>
<evidence type="ECO:0000313" key="1">
    <source>
        <dbReference type="EMBL" id="TFV08561.1"/>
    </source>
</evidence>
<protein>
    <submittedName>
        <fullName evidence="1">Uncharacterized protein</fullName>
    </submittedName>
</protein>
<accession>A0A4Y9JS77</accession>
<dbReference type="EMBL" id="SPPA01000023">
    <property type="protein sequence ID" value="TFV08561.1"/>
    <property type="molecule type" value="Genomic_DNA"/>
</dbReference>